<comment type="caution">
    <text evidence="2">The sequence shown here is derived from an EMBL/GenBank/DDBJ whole genome shotgun (WGS) entry which is preliminary data.</text>
</comment>
<proteinExistence type="predicted"/>
<evidence type="ECO:0000313" key="2">
    <source>
        <dbReference type="EMBL" id="MEJ8643394.1"/>
    </source>
</evidence>
<protein>
    <submittedName>
        <fullName evidence="2">Uncharacterized protein</fullName>
    </submittedName>
</protein>
<dbReference type="Proteomes" id="UP001382904">
    <property type="component" value="Unassembled WGS sequence"/>
</dbReference>
<organism evidence="2 3">
    <name type="scientific">Streptomyces caledonius</name>
    <dbReference type="NCBI Taxonomy" id="3134107"/>
    <lineage>
        <taxon>Bacteria</taxon>
        <taxon>Bacillati</taxon>
        <taxon>Actinomycetota</taxon>
        <taxon>Actinomycetes</taxon>
        <taxon>Kitasatosporales</taxon>
        <taxon>Streptomycetaceae</taxon>
        <taxon>Streptomyces</taxon>
    </lineage>
</organism>
<dbReference type="EMBL" id="JBBKAM010000002">
    <property type="protein sequence ID" value="MEJ8643394.1"/>
    <property type="molecule type" value="Genomic_DNA"/>
</dbReference>
<name>A0ABU8U675_9ACTN</name>
<sequence length="55" mass="5586">MQSLGAVSRLLKPVTDLLAAVLKSPDGKIPEADLAAPGRPDGARPLCPARPCGPP</sequence>
<evidence type="ECO:0000256" key="1">
    <source>
        <dbReference type="SAM" id="MobiDB-lite"/>
    </source>
</evidence>
<reference evidence="2 3" key="1">
    <citation type="submission" date="2024-03" db="EMBL/GenBank/DDBJ databases">
        <title>Novel Streptomyces species of biotechnological and ecological value are a feature of Machair soil.</title>
        <authorList>
            <person name="Prole J.R."/>
            <person name="Goodfellow M."/>
            <person name="Allenby N."/>
            <person name="Ward A.C."/>
        </authorList>
    </citation>
    <scope>NUCLEOTIDE SEQUENCE [LARGE SCALE GENOMIC DNA]</scope>
    <source>
        <strain evidence="2 3">MS1.HAVA.3</strain>
    </source>
</reference>
<evidence type="ECO:0000313" key="3">
    <source>
        <dbReference type="Proteomes" id="UP001382904"/>
    </source>
</evidence>
<gene>
    <name evidence="2" type="ORF">WKI68_22325</name>
</gene>
<feature type="region of interest" description="Disordered" evidence="1">
    <location>
        <begin position="28"/>
        <end position="55"/>
    </location>
</feature>
<keyword evidence="3" id="KW-1185">Reference proteome</keyword>
<accession>A0ABU8U675</accession>